<evidence type="ECO:0000313" key="5">
    <source>
        <dbReference type="EMBL" id="CAF4010885.1"/>
    </source>
</evidence>
<dbReference type="PANTHER" id="PTHR10974">
    <property type="entry name" value="FI08016P-RELATED"/>
    <property type="match status" value="1"/>
</dbReference>
<organism evidence="3 6">
    <name type="scientific">Didymodactylos carnosus</name>
    <dbReference type="NCBI Taxonomy" id="1234261"/>
    <lineage>
        <taxon>Eukaryota</taxon>
        <taxon>Metazoa</taxon>
        <taxon>Spiralia</taxon>
        <taxon>Gnathifera</taxon>
        <taxon>Rotifera</taxon>
        <taxon>Eurotatoria</taxon>
        <taxon>Bdelloidea</taxon>
        <taxon>Philodinida</taxon>
        <taxon>Philodinidae</taxon>
        <taxon>Didymodactylos</taxon>
    </lineage>
</organism>
<evidence type="ECO:0000313" key="6">
    <source>
        <dbReference type="Proteomes" id="UP000663829"/>
    </source>
</evidence>
<evidence type="ECO:0000313" key="3">
    <source>
        <dbReference type="EMBL" id="CAF1219589.1"/>
    </source>
</evidence>
<evidence type="ECO:0000313" key="2">
    <source>
        <dbReference type="EMBL" id="CAF1200960.1"/>
    </source>
</evidence>
<dbReference type="OrthoDB" id="413313at2759"/>
<keyword evidence="6" id="KW-1185">Reference proteome</keyword>
<dbReference type="SUPFAM" id="SSF53649">
    <property type="entry name" value="Alkaline phosphatase-like"/>
    <property type="match status" value="1"/>
</dbReference>
<name>A0A814XRR4_9BILA</name>
<dbReference type="EMBL" id="CAJNOK010014257">
    <property type="protein sequence ID" value="CAF1200960.1"/>
    <property type="molecule type" value="Genomic_DNA"/>
</dbReference>
<dbReference type="Gene3D" id="3.40.720.10">
    <property type="entry name" value="Alkaline Phosphatase, subunit A"/>
    <property type="match status" value="1"/>
</dbReference>
<dbReference type="EMBL" id="CAJOBA010035790">
    <property type="protein sequence ID" value="CAF4010885.1"/>
    <property type="molecule type" value="Genomic_DNA"/>
</dbReference>
<dbReference type="CDD" id="cd16021">
    <property type="entry name" value="ALP_like"/>
    <property type="match status" value="1"/>
</dbReference>
<protein>
    <submittedName>
        <fullName evidence="3">Uncharacterized protein</fullName>
    </submittedName>
</protein>
<reference evidence="3" key="1">
    <citation type="submission" date="2021-02" db="EMBL/GenBank/DDBJ databases">
        <authorList>
            <person name="Nowell W R."/>
        </authorList>
    </citation>
    <scope>NUCLEOTIDE SEQUENCE</scope>
</reference>
<dbReference type="GO" id="GO:0005615">
    <property type="term" value="C:extracellular space"/>
    <property type="evidence" value="ECO:0007669"/>
    <property type="project" value="TreeGrafter"/>
</dbReference>
<dbReference type="InterPro" id="IPR004245">
    <property type="entry name" value="DUF229"/>
</dbReference>
<keyword evidence="1" id="KW-0472">Membrane</keyword>
<dbReference type="Proteomes" id="UP000663829">
    <property type="component" value="Unassembled WGS sequence"/>
</dbReference>
<dbReference type="PANTHER" id="PTHR10974:SF48">
    <property type="entry name" value="SULFATASE DOMAIN-CONTAINING PROTEIN"/>
    <property type="match status" value="1"/>
</dbReference>
<dbReference type="EMBL" id="CAJOBC010009256">
    <property type="protein sequence ID" value="CAF3983135.1"/>
    <property type="molecule type" value="Genomic_DNA"/>
</dbReference>
<accession>A0A814XRR4</accession>
<evidence type="ECO:0000313" key="4">
    <source>
        <dbReference type="EMBL" id="CAF3983135.1"/>
    </source>
</evidence>
<dbReference type="InterPro" id="IPR017850">
    <property type="entry name" value="Alkaline_phosphatase_core_sf"/>
</dbReference>
<proteinExistence type="predicted"/>
<dbReference type="Proteomes" id="UP000681722">
    <property type="component" value="Unassembled WGS sequence"/>
</dbReference>
<dbReference type="FunFam" id="3.40.720.10:FF:000017">
    <property type="entry name" value="Predicted protein"/>
    <property type="match status" value="1"/>
</dbReference>
<dbReference type="EMBL" id="CAJNOQ010009252">
    <property type="protein sequence ID" value="CAF1219589.1"/>
    <property type="molecule type" value="Genomic_DNA"/>
</dbReference>
<dbReference type="Pfam" id="PF02995">
    <property type="entry name" value="DUF229"/>
    <property type="match status" value="1"/>
</dbReference>
<keyword evidence="1" id="KW-0812">Transmembrane</keyword>
<feature type="transmembrane region" description="Helical" evidence="1">
    <location>
        <begin position="44"/>
        <end position="64"/>
    </location>
</feature>
<dbReference type="Proteomes" id="UP000682733">
    <property type="component" value="Unassembled WGS sequence"/>
</dbReference>
<keyword evidence="1" id="KW-1133">Transmembrane helix</keyword>
<gene>
    <name evidence="3" type="ORF">GPM918_LOCUS24619</name>
    <name evidence="2" type="ORF">OVA965_LOCUS23983</name>
    <name evidence="4" type="ORF">SRO942_LOCUS24623</name>
    <name evidence="5" type="ORF">TMI583_LOCUS24703</name>
</gene>
<evidence type="ECO:0000256" key="1">
    <source>
        <dbReference type="SAM" id="Phobius"/>
    </source>
</evidence>
<dbReference type="Proteomes" id="UP000677228">
    <property type="component" value="Unassembled WGS sequence"/>
</dbReference>
<sequence>MDKKHFFSQLVLYLLLINNDNLMSCYLEDCTSDYLIMTIRMLRYGLHTLHILVIVNIIFFILIYRRLIPFGPSNNSESNESSLFDLPSICLIPKFDPWHPTIAKVIRISPVYRCPTNKKPLVDIINYSQLKINQTVNQTLYRGKITHCVYYKIGRNPDEVHFRDYSYTLSKPILIQSGVTNEVQDADYVLTRCYNDPTILFNGNISCDYSCAKDQQSTISNHPNSTTSYVKSQNLASKSNKLIQEHVLTLMRRKKPPFSYEEWVRSSQNWWQKLSQPKIMPPSILFIILDAVSGLQAQRALPQTVAYLKSKGLYSFSRHSIVGDGTFDNIVPLFFGKRSADLLVPNVKDLRYKFETKEARMQDKKKVWVKKVVHYPGPFDNDSFIMKNFSRQFNYTTFFSEEWKESAFYNLKNGFHEQPTDFYLRPFWLSVYDSSSYNKFWGNSNPKPCYLNKLLHHLSLDWLKQFLEVHSGIDQPKFGILKLNEMSHDYMERLFWIDHDLKAYLEDFYDRGLLNNTILMFCGDHGHRQHRIRLTRIGGMEVKLPFFSMLLPNWFKEKFPTAVTNLANNRGVLTSWWDVYETLVNILNMLENPSIFDPLKVNWKSSTPGISLFHPIPDRNCILAGIPEKYCPCVRSNPISIETVIIKQLALYSVSYINNQKLKYHQHLCMQLELKTIIQAEVEVLPTVKNNKKNVTLSNFTHSYTVLFETEPSKAIFESKLLYDPSRNVIQLHSDMLRVNLYGQSSTCIQDKYELKSFCYCISYHQQLLAMTSSTPTITTTSNAITTASNATTTLSQLSSSKQINRIEKKL</sequence>
<comment type="caution">
    <text evidence="3">The sequence shown here is derived from an EMBL/GenBank/DDBJ whole genome shotgun (WGS) entry which is preliminary data.</text>
</comment>
<dbReference type="AlphaFoldDB" id="A0A814XRR4"/>